<keyword evidence="1" id="KW-0547">Nucleotide-binding</keyword>
<evidence type="ECO:0000256" key="1">
    <source>
        <dbReference type="ARBA" id="ARBA00022741"/>
    </source>
</evidence>
<dbReference type="GO" id="GO:0005524">
    <property type="term" value="F:ATP binding"/>
    <property type="evidence" value="ECO:0007669"/>
    <property type="project" value="UniProtKB-KW"/>
</dbReference>
<reference evidence="4 5" key="1">
    <citation type="submission" date="2023-09" db="EMBL/GenBank/DDBJ databases">
        <authorList>
            <person name="Golyshina O.V."/>
            <person name="Lunev E.A."/>
            <person name="Bargiela R."/>
            <person name="Gaines M.C."/>
            <person name="Daum B."/>
            <person name="Bale N.J."/>
            <person name="Koenen M."/>
            <person name="Sinninghe Damst J.S."/>
            <person name="Yakimov M."/>
            <person name="Golyshin P.N."/>
        </authorList>
    </citation>
    <scope>NUCLEOTIDE SEQUENCE [LARGE SCALE GENOMIC DNA]</scope>
    <source>
        <strain evidence="4 5">M1</strain>
    </source>
</reference>
<evidence type="ECO:0000259" key="3">
    <source>
        <dbReference type="Pfam" id="PF06745"/>
    </source>
</evidence>
<evidence type="ECO:0000313" key="4">
    <source>
        <dbReference type="EMBL" id="WYX99862.1"/>
    </source>
</evidence>
<dbReference type="NCBIfam" id="NF006320">
    <property type="entry name" value="PRK08533.1"/>
    <property type="match status" value="1"/>
</dbReference>
<dbReference type="RefSeq" id="WP_393971821.1">
    <property type="nucleotide sequence ID" value="NZ_CP133772.1"/>
</dbReference>
<name>A0AAX4NET4_9ARCH</name>
<dbReference type="EMBL" id="CP133772">
    <property type="protein sequence ID" value="WYX99862.1"/>
    <property type="molecule type" value="Genomic_DNA"/>
</dbReference>
<dbReference type="Proteomes" id="UP001451606">
    <property type="component" value="Chromosome"/>
</dbReference>
<keyword evidence="2" id="KW-0067">ATP-binding</keyword>
<evidence type="ECO:0000256" key="2">
    <source>
        <dbReference type="ARBA" id="ARBA00022840"/>
    </source>
</evidence>
<dbReference type="AlphaFoldDB" id="A0AAX4NET4"/>
<dbReference type="Pfam" id="PF06745">
    <property type="entry name" value="ATPase"/>
    <property type="match status" value="1"/>
</dbReference>
<dbReference type="Gene3D" id="3.40.50.300">
    <property type="entry name" value="P-loop containing nucleotide triphosphate hydrolases"/>
    <property type="match status" value="1"/>
</dbReference>
<proteinExistence type="predicted"/>
<gene>
    <name evidence="4" type="ORF">OXIME_000407</name>
</gene>
<keyword evidence="4" id="KW-0966">Cell projection</keyword>
<dbReference type="InterPro" id="IPR014774">
    <property type="entry name" value="KaiC-like_dom"/>
</dbReference>
<keyword evidence="4" id="KW-0282">Flagellum</keyword>
<dbReference type="SUPFAM" id="SSF52540">
    <property type="entry name" value="P-loop containing nucleoside triphosphate hydrolases"/>
    <property type="match status" value="1"/>
</dbReference>
<organism evidence="4 5">
    <name type="scientific">Oxyplasma meridianum</name>
    <dbReference type="NCBI Taxonomy" id="3073602"/>
    <lineage>
        <taxon>Archaea</taxon>
        <taxon>Methanobacteriati</taxon>
        <taxon>Thermoplasmatota</taxon>
        <taxon>Thermoplasmata</taxon>
        <taxon>Thermoplasmatales</taxon>
        <taxon>Thermoplasmataceae</taxon>
        <taxon>Oxyplasma</taxon>
    </lineage>
</organism>
<evidence type="ECO:0000313" key="5">
    <source>
        <dbReference type="Proteomes" id="UP001451606"/>
    </source>
</evidence>
<sequence length="223" mass="25240">MFLNFTIEGDELDRRMGGGLYVGQIVTIIGGNGEGKTLLSLRLSYGVMKHGTEIAYISTQFPIREFVSEAEALGYSLFNPILSGQVSYITTVFLLRKSRRSTVDEMLNNEGIKEKQMVLIDSFKKDIFRDFNLSDFFSKLRKFSEGRVVILTVNPQDFTNEELTMIKQLSTTIINLTSKDLAGERKHIIDLMKYPMAMKSFQQAIPFRIEPGRGLIVEISSVS</sequence>
<dbReference type="GeneID" id="95967132"/>
<accession>A0AAX4NET4</accession>
<dbReference type="PANTHER" id="PTHR43637:SF3">
    <property type="entry name" value="FLAGELLA-RELATED PROTEIN H-RELATED"/>
    <property type="match status" value="1"/>
</dbReference>
<dbReference type="KEGG" id="omr:OXIME_000407"/>
<feature type="domain" description="KaiC-like" evidence="3">
    <location>
        <begin position="11"/>
        <end position="217"/>
    </location>
</feature>
<keyword evidence="4" id="KW-0969">Cilium</keyword>
<keyword evidence="5" id="KW-1185">Reference proteome</keyword>
<protein>
    <submittedName>
        <fullName evidence="4">Flagellar accessory protein FlaH</fullName>
    </submittedName>
</protein>
<dbReference type="PANTHER" id="PTHR43637">
    <property type="entry name" value="UPF0273 PROTEIN TM_0370"/>
    <property type="match status" value="1"/>
</dbReference>
<dbReference type="InterPro" id="IPR027417">
    <property type="entry name" value="P-loop_NTPase"/>
</dbReference>